<dbReference type="EMBL" id="AGFM01000048">
    <property type="protein sequence ID" value="EHJ60001.1"/>
    <property type="molecule type" value="Genomic_DNA"/>
</dbReference>
<protein>
    <submittedName>
        <fullName evidence="1">Uncharacterized protein</fullName>
    </submittedName>
</protein>
<dbReference type="PATRIC" id="fig|1088721.3.peg.3034"/>
<sequence length="40" mass="4630">MRGCQMPMKFMVAIPEPQHAAMNTLVNQAPWERARAMKQE</sequence>
<organism evidence="1 2">
    <name type="scientific">Novosphingobium pentaromativorans US6-1</name>
    <dbReference type="NCBI Taxonomy" id="1088721"/>
    <lineage>
        <taxon>Bacteria</taxon>
        <taxon>Pseudomonadati</taxon>
        <taxon>Pseudomonadota</taxon>
        <taxon>Alphaproteobacteria</taxon>
        <taxon>Sphingomonadales</taxon>
        <taxon>Sphingomonadaceae</taxon>
        <taxon>Novosphingobium</taxon>
    </lineage>
</organism>
<keyword evidence="2" id="KW-1185">Reference proteome</keyword>
<evidence type="ECO:0000313" key="1">
    <source>
        <dbReference type="EMBL" id="EHJ60001.1"/>
    </source>
</evidence>
<accession>G6EFF6</accession>
<dbReference type="AlphaFoldDB" id="G6EFF6"/>
<gene>
    <name evidence="1" type="ORF">NSU_3077</name>
</gene>
<dbReference type="Proteomes" id="UP000004030">
    <property type="component" value="Unassembled WGS sequence"/>
</dbReference>
<evidence type="ECO:0000313" key="2">
    <source>
        <dbReference type="Proteomes" id="UP000004030"/>
    </source>
</evidence>
<reference evidence="1 2" key="1">
    <citation type="journal article" date="2012" name="J. Bacteriol.">
        <title>Genome sequence of benzo(a)pyrene-degrading bacterium Novosphingobium pentaromativorans US6-1.</title>
        <authorList>
            <person name="Luo Y.R."/>
            <person name="Kang S.G."/>
            <person name="Kim S.J."/>
            <person name="Kim M.R."/>
            <person name="Li N."/>
            <person name="Lee J.H."/>
            <person name="Kwon K.K."/>
        </authorList>
    </citation>
    <scope>NUCLEOTIDE SEQUENCE [LARGE SCALE GENOMIC DNA]</scope>
    <source>
        <strain evidence="1 2">US6-1</strain>
    </source>
</reference>
<comment type="caution">
    <text evidence="1">The sequence shown here is derived from an EMBL/GenBank/DDBJ whole genome shotgun (WGS) entry which is preliminary data.</text>
</comment>
<proteinExistence type="predicted"/>
<name>G6EFF6_9SPHN</name>